<gene>
    <name evidence="3" type="ORF">LENKHJGJ_00030</name>
    <name evidence="2" type="ORF">PLFLKAMN_00004</name>
</gene>
<accession>A0A7G9YJA6</accession>
<dbReference type="Pfam" id="PF04446">
    <property type="entry name" value="Thg1"/>
    <property type="match status" value="1"/>
</dbReference>
<evidence type="ECO:0000313" key="2">
    <source>
        <dbReference type="EMBL" id="QNO48090.1"/>
    </source>
</evidence>
<dbReference type="EMBL" id="MT631357">
    <property type="protein sequence ID" value="QNO48659.1"/>
    <property type="molecule type" value="Genomic_DNA"/>
</dbReference>
<evidence type="ECO:0000259" key="1">
    <source>
        <dbReference type="Pfam" id="PF04446"/>
    </source>
</evidence>
<dbReference type="PANTHER" id="PTHR12729">
    <property type="entry name" value="TRNA(HIS) GUANYLYLTRANSFERASE-RELATED"/>
    <property type="match status" value="1"/>
</dbReference>
<dbReference type="PANTHER" id="PTHR12729:SF6">
    <property type="entry name" value="TRNA(HIS) GUANYLYLTRANSFERASE-RELATED"/>
    <property type="match status" value="1"/>
</dbReference>
<dbReference type="EMBL" id="MT631305">
    <property type="protein sequence ID" value="QNO48090.1"/>
    <property type="molecule type" value="Genomic_DNA"/>
</dbReference>
<dbReference type="InterPro" id="IPR007537">
    <property type="entry name" value="tRNAHis_GuaTrfase_Thg1"/>
</dbReference>
<sequence length="246" mass="28255">MRVRDFRNHEIYASLRVLPPVIIRVDGRSFKSVLHRHGFEKPFDHRFASATATAAESLMKESGLHPMIAYTFSDEINLIFTDQVLPFDGRVEKLVSVVSSYITGVVARSLEISQIAFDGRAIPLHPSEIADYLIWRQREAWRNCINGYGYYTLRSLGISGEDAASRMHRMRAPDIHELCFRNGINLNSVPAWQRRGVLVHMTEYTKHGYDPVREIEVLANRRRVVQNWDLPIFASEAGGSLLRRQF</sequence>
<name>A0A7G9YJA6_9EURY</name>
<dbReference type="GO" id="GO:0008193">
    <property type="term" value="F:tRNA guanylyltransferase activity"/>
    <property type="evidence" value="ECO:0007669"/>
    <property type="project" value="InterPro"/>
</dbReference>
<dbReference type="Gene3D" id="3.30.70.3000">
    <property type="match status" value="1"/>
</dbReference>
<proteinExistence type="predicted"/>
<evidence type="ECO:0000313" key="3">
    <source>
        <dbReference type="EMBL" id="QNO48659.1"/>
    </source>
</evidence>
<dbReference type="GO" id="GO:0006400">
    <property type="term" value="P:tRNA modification"/>
    <property type="evidence" value="ECO:0007669"/>
    <property type="project" value="InterPro"/>
</dbReference>
<organism evidence="2">
    <name type="scientific">Candidatus Methanogaster sp. ANME-2c ERB4</name>
    <dbReference type="NCBI Taxonomy" id="2759911"/>
    <lineage>
        <taxon>Archaea</taxon>
        <taxon>Methanobacteriati</taxon>
        <taxon>Methanobacteriota</taxon>
        <taxon>Stenosarchaea group</taxon>
        <taxon>Methanomicrobia</taxon>
        <taxon>Methanosarcinales</taxon>
        <taxon>ANME-2 cluster</taxon>
        <taxon>Candidatus Methanogasteraceae</taxon>
        <taxon>Candidatus Methanogaster</taxon>
    </lineage>
</organism>
<protein>
    <recommendedName>
        <fullName evidence="1">tRNAHis guanylyltransferase catalytic domain-containing protein</fullName>
    </recommendedName>
</protein>
<feature type="domain" description="tRNAHis guanylyltransferase catalytic" evidence="1">
    <location>
        <begin position="6"/>
        <end position="122"/>
    </location>
</feature>
<reference evidence="2" key="1">
    <citation type="submission" date="2020-06" db="EMBL/GenBank/DDBJ databases">
        <title>Unique genomic features of the anaerobic methanotrophic archaea.</title>
        <authorList>
            <person name="Chadwick G.L."/>
            <person name="Skennerton C.T."/>
            <person name="Laso-Perez R."/>
            <person name="Leu A.O."/>
            <person name="Speth D.R."/>
            <person name="Yu H."/>
            <person name="Morgan-Lang C."/>
            <person name="Hatzenpichler R."/>
            <person name="Goudeau D."/>
            <person name="Malmstrom R."/>
            <person name="Brazelton W.J."/>
            <person name="Woyke T."/>
            <person name="Hallam S.J."/>
            <person name="Tyson G.W."/>
            <person name="Wegener G."/>
            <person name="Boetius A."/>
            <person name="Orphan V."/>
        </authorList>
    </citation>
    <scope>NUCLEOTIDE SEQUENCE</scope>
</reference>
<dbReference type="AlphaFoldDB" id="A0A7G9YJA6"/>
<dbReference type="InterPro" id="IPR024956">
    <property type="entry name" value="tRNAHis_GuaTrfase_cat"/>
</dbReference>
<dbReference type="InterPro" id="IPR038469">
    <property type="entry name" value="tRNAHis_GuaTrfase_Thg1_sf"/>
</dbReference>
<dbReference type="GO" id="GO:0000287">
    <property type="term" value="F:magnesium ion binding"/>
    <property type="evidence" value="ECO:0007669"/>
    <property type="project" value="InterPro"/>
</dbReference>